<dbReference type="AlphaFoldDB" id="A0A9X2HSS0"/>
<feature type="transmembrane region" description="Helical" evidence="2">
    <location>
        <begin position="34"/>
        <end position="59"/>
    </location>
</feature>
<evidence type="ECO:0000313" key="4">
    <source>
        <dbReference type="Proteomes" id="UP001139486"/>
    </source>
</evidence>
<reference evidence="3" key="1">
    <citation type="submission" date="2022-05" db="EMBL/GenBank/DDBJ databases">
        <title>Sphingomonas sp. strain RP10 Genome sequencing and assembly.</title>
        <authorList>
            <person name="Kim I."/>
        </authorList>
    </citation>
    <scope>NUCLEOTIDE SEQUENCE</scope>
    <source>
        <strain evidence="3">RP10</strain>
    </source>
</reference>
<evidence type="ECO:0000256" key="1">
    <source>
        <dbReference type="SAM" id="MobiDB-lite"/>
    </source>
</evidence>
<sequence length="77" mass="7928">MVTADRVSPRTPTLASAGGRSPEGASSGLSLTDMALIVAFAILCIATPFVLLAVITFVADTILPALRHETYAVASHC</sequence>
<evidence type="ECO:0000256" key="2">
    <source>
        <dbReference type="SAM" id="Phobius"/>
    </source>
</evidence>
<protein>
    <submittedName>
        <fullName evidence="3">Uncharacterized protein</fullName>
    </submittedName>
</protein>
<keyword evidence="2" id="KW-1133">Transmembrane helix</keyword>
<keyword evidence="2" id="KW-0812">Transmembrane</keyword>
<dbReference type="Proteomes" id="UP001139486">
    <property type="component" value="Unassembled WGS sequence"/>
</dbReference>
<proteinExistence type="predicted"/>
<gene>
    <name evidence="3" type="ORF">M9979_13430</name>
</gene>
<dbReference type="RefSeq" id="WP_254289868.1">
    <property type="nucleotide sequence ID" value="NZ_JAMLDY010000017.1"/>
</dbReference>
<dbReference type="EMBL" id="JAMLDY010000017">
    <property type="protein sequence ID" value="MCP3735872.1"/>
    <property type="molecule type" value="Genomic_DNA"/>
</dbReference>
<comment type="caution">
    <text evidence="3">The sequence shown here is derived from an EMBL/GenBank/DDBJ whole genome shotgun (WGS) entry which is preliminary data.</text>
</comment>
<evidence type="ECO:0000313" key="3">
    <source>
        <dbReference type="EMBL" id="MCP3735872.1"/>
    </source>
</evidence>
<organism evidence="3 4">
    <name type="scientific">Sphingomonas liriopis</name>
    <dbReference type="NCBI Taxonomy" id="2949094"/>
    <lineage>
        <taxon>Bacteria</taxon>
        <taxon>Pseudomonadati</taxon>
        <taxon>Pseudomonadota</taxon>
        <taxon>Alphaproteobacteria</taxon>
        <taxon>Sphingomonadales</taxon>
        <taxon>Sphingomonadaceae</taxon>
        <taxon>Sphingomonas</taxon>
    </lineage>
</organism>
<keyword evidence="2" id="KW-0472">Membrane</keyword>
<feature type="region of interest" description="Disordered" evidence="1">
    <location>
        <begin position="1"/>
        <end position="25"/>
    </location>
</feature>
<name>A0A9X2HSS0_9SPHN</name>
<accession>A0A9X2HSS0</accession>
<keyword evidence="4" id="KW-1185">Reference proteome</keyword>